<dbReference type="Proteomes" id="UP000016743">
    <property type="component" value="Chromosome"/>
</dbReference>
<reference evidence="2 3" key="1">
    <citation type="journal article" date="2013" name="Genome Announc.">
        <title>Complete Genome Sequence of Leifsonia xyli subsp. cynodontis Strain DSM46306, a Gram-Positive Bacterial Pathogen of Grasses.</title>
        <authorList>
            <person name="Monteiro-Vitorello C.B."/>
            <person name="Zerillo M.M."/>
            <person name="Van Sluys M.A."/>
            <person name="Camargo L.E."/>
            <person name="Kitajima J.P."/>
        </authorList>
    </citation>
    <scope>NUCLEOTIDE SEQUENCE [LARGE SCALE GENOMIC DNA]</scope>
    <source>
        <strain evidence="2 3">DSM 46306</strain>
    </source>
</reference>
<name>U3P421_LEIXC</name>
<evidence type="ECO:0000313" key="2">
    <source>
        <dbReference type="EMBL" id="AGW41060.1"/>
    </source>
</evidence>
<gene>
    <name evidence="2" type="ORF">O159_09240</name>
</gene>
<accession>U3P421</accession>
<organism evidence="2 3">
    <name type="scientific">Leifsonia xyli subsp. cynodontis DSM 46306</name>
    <dbReference type="NCBI Taxonomy" id="1389489"/>
    <lineage>
        <taxon>Bacteria</taxon>
        <taxon>Bacillati</taxon>
        <taxon>Actinomycetota</taxon>
        <taxon>Actinomycetes</taxon>
        <taxon>Micrococcales</taxon>
        <taxon>Microbacteriaceae</taxon>
        <taxon>Leifsonia</taxon>
    </lineage>
</organism>
<dbReference type="PATRIC" id="fig|1389489.3.peg.893"/>
<dbReference type="EMBL" id="CP006734">
    <property type="protein sequence ID" value="AGW41060.1"/>
    <property type="molecule type" value="Genomic_DNA"/>
</dbReference>
<sequence length="542" mass="59445">MAEVVAAQAALVRERADDLARFHPLPFADLDAIGRHRSVTAVAAHRTLTPAAIVTTGPVVASVPLDALGERIVGGEQQRLLPMGDDSERRRHIRLGHIVMGYVVGDDVAEPRDAVLLGEGDRDRVVETGEAGDVDIIDARELHRGQRLTGGLLDRSEKPALARGDEADRRPAASGAAGPADAMDIRFGVDGDVEVDDMADAVDIEPPRRHIRGDQNVELARFQLVDCALPLGLCDVAVDRRRRVATGPEPLRERLRLVLRADEDDHPLEVLDLEDASERVDLLRVRNDEIALRRVGRRRRPGLDGDLFGIVQVLLRDAADLRRHRRGEERDLLVIGRVGENRLHILGETHLQHLVGLIEHEVLERGEVERSLVEVIHDAAGRAHHDMHASTQRGELHPVALAAVHRQQMNAFQMRRIALERLRHLQRQLAGGGEHESLRALLRQIETGQNGKGEGGRLPRPGLGEPDHVPPLEQQRDRRGLDGGRRLVADVLQGGEHGPVQTEIGEGQCVGGSLRLAAPGSRHHHLSTVVPGRDGVRRVALG</sequence>
<feature type="region of interest" description="Disordered" evidence="1">
    <location>
        <begin position="148"/>
        <end position="179"/>
    </location>
</feature>
<dbReference type="AntiFam" id="ANF00149">
    <property type="entry name" value="Shadow ORF (opposite cshA)"/>
</dbReference>
<evidence type="ECO:0000256" key="1">
    <source>
        <dbReference type="SAM" id="MobiDB-lite"/>
    </source>
</evidence>
<proteinExistence type="predicted"/>
<dbReference type="KEGG" id="lxy:O159_09240"/>
<dbReference type="AlphaFoldDB" id="U3P421"/>
<keyword evidence="3" id="KW-1185">Reference proteome</keyword>
<dbReference type="HOGENOM" id="CLU_502314_0_0_11"/>
<feature type="region of interest" description="Disordered" evidence="1">
    <location>
        <begin position="446"/>
        <end position="483"/>
    </location>
</feature>
<feature type="compositionally biased region" description="Basic and acidic residues" evidence="1">
    <location>
        <begin position="154"/>
        <end position="171"/>
    </location>
</feature>
<protein>
    <submittedName>
        <fullName evidence="2">Uncharacterized protein</fullName>
    </submittedName>
</protein>
<dbReference type="eggNOG" id="ENOG5033IA8">
    <property type="taxonomic scope" value="Bacteria"/>
</dbReference>
<dbReference type="STRING" id="1389489.O159_09240"/>
<feature type="compositionally biased region" description="Basic and acidic residues" evidence="1">
    <location>
        <begin position="465"/>
        <end position="483"/>
    </location>
</feature>
<evidence type="ECO:0000313" key="3">
    <source>
        <dbReference type="Proteomes" id="UP000016743"/>
    </source>
</evidence>